<sequence length="495" mass="52886">MGFFSGIANFGSKILGGVKKAALWVAPALQKVLSTISGPVGMIHPAIGGALGAGANLAGAVDRLVNKLYTANNQIVDGIASDFALKIEPMGAESGIVWVFDQNQQNNADIVPDQVTPASDATHLSNGTATAGICTKYSRADHVHPLNITTTIPPSDFASGSVGTSNYYARNDHSHPLKTTTSIPPQDSASGSVDTANYYARNDHSHPINVANNASNIPIVNGIGVNGTSAFCTRQDHVHLQQLTYDGNVTATKFIKTGGTASEVLCAYGDTTTIDSKISRTYNSSSGGYIRLCVFPTGTSTGSLYIQFWVLCKTNSMQTIDLVPNQTVQGIVELYGVFTAPSYVQPAYNIYYGADQLLHTHTGSYFSAVCTAWIHMMIGSGSVTVSVSNQNPFWTNLITEILTQDIVSPISRSKTQISISYNLGNGGIINNMVQVNPMDRSYKTYNNGIRIGNYSNQSALYLGCDTTAINTTNTDQWEICKTNDNTLTINPSSLR</sequence>
<feature type="compositionally biased region" description="Polar residues" evidence="1">
    <location>
        <begin position="177"/>
        <end position="192"/>
    </location>
</feature>
<organism evidence="2 3">
    <name type="scientific">Streblomastix strix</name>
    <dbReference type="NCBI Taxonomy" id="222440"/>
    <lineage>
        <taxon>Eukaryota</taxon>
        <taxon>Metamonada</taxon>
        <taxon>Preaxostyla</taxon>
        <taxon>Oxymonadida</taxon>
        <taxon>Streblomastigidae</taxon>
        <taxon>Streblomastix</taxon>
    </lineage>
</organism>
<evidence type="ECO:0000313" key="2">
    <source>
        <dbReference type="EMBL" id="KAA6394394.1"/>
    </source>
</evidence>
<feature type="region of interest" description="Disordered" evidence="1">
    <location>
        <begin position="170"/>
        <end position="192"/>
    </location>
</feature>
<dbReference type="AlphaFoldDB" id="A0A5J4WH48"/>
<proteinExistence type="predicted"/>
<evidence type="ECO:0000256" key="1">
    <source>
        <dbReference type="SAM" id="MobiDB-lite"/>
    </source>
</evidence>
<reference evidence="2 3" key="1">
    <citation type="submission" date="2019-03" db="EMBL/GenBank/DDBJ databases">
        <title>Single cell metagenomics reveals metabolic interactions within the superorganism composed of flagellate Streblomastix strix and complex community of Bacteroidetes bacteria on its surface.</title>
        <authorList>
            <person name="Treitli S.C."/>
            <person name="Kolisko M."/>
            <person name="Husnik F."/>
            <person name="Keeling P."/>
            <person name="Hampl V."/>
        </authorList>
    </citation>
    <scope>NUCLEOTIDE SEQUENCE [LARGE SCALE GENOMIC DNA]</scope>
    <source>
        <strain evidence="2">ST1C</strain>
    </source>
</reference>
<comment type="caution">
    <text evidence="2">The sequence shown here is derived from an EMBL/GenBank/DDBJ whole genome shotgun (WGS) entry which is preliminary data.</text>
</comment>
<dbReference type="Proteomes" id="UP000324800">
    <property type="component" value="Unassembled WGS sequence"/>
</dbReference>
<accession>A0A5J4WH48</accession>
<evidence type="ECO:0000313" key="3">
    <source>
        <dbReference type="Proteomes" id="UP000324800"/>
    </source>
</evidence>
<name>A0A5J4WH48_9EUKA</name>
<dbReference type="EMBL" id="SNRW01001954">
    <property type="protein sequence ID" value="KAA6394394.1"/>
    <property type="molecule type" value="Genomic_DNA"/>
</dbReference>
<gene>
    <name evidence="2" type="ORF">EZS28_010081</name>
</gene>
<protein>
    <submittedName>
        <fullName evidence="2">Uncharacterized protein</fullName>
    </submittedName>
</protein>